<dbReference type="EMBL" id="JALGAR010000004">
    <property type="protein sequence ID" value="MCI4659030.1"/>
    <property type="molecule type" value="Genomic_DNA"/>
</dbReference>
<dbReference type="InterPro" id="IPR007344">
    <property type="entry name" value="GrpB/CoaE"/>
</dbReference>
<evidence type="ECO:0000313" key="2">
    <source>
        <dbReference type="Proteomes" id="UP001165341"/>
    </source>
</evidence>
<keyword evidence="2" id="KW-1185">Reference proteome</keyword>
<dbReference type="InterPro" id="IPR043519">
    <property type="entry name" value="NT_sf"/>
</dbReference>
<gene>
    <name evidence="1" type="ORF">MQH31_14555</name>
</gene>
<dbReference type="PANTHER" id="PTHR34822:SF1">
    <property type="entry name" value="GRPB FAMILY PROTEIN"/>
    <property type="match status" value="1"/>
</dbReference>
<proteinExistence type="predicted"/>
<dbReference type="RefSeq" id="WP_243012659.1">
    <property type="nucleotide sequence ID" value="NZ_JALGAR010000004.1"/>
</dbReference>
<organism evidence="1 2">
    <name type="scientific">Cryobacterium zhongshanensis</name>
    <dbReference type="NCBI Taxonomy" id="2928153"/>
    <lineage>
        <taxon>Bacteria</taxon>
        <taxon>Bacillati</taxon>
        <taxon>Actinomycetota</taxon>
        <taxon>Actinomycetes</taxon>
        <taxon>Micrococcales</taxon>
        <taxon>Microbacteriaceae</taxon>
        <taxon>Cryobacterium</taxon>
    </lineage>
</organism>
<sequence>MGQAARDTELDAILIGGREQRAILIVDYDDTWPSKAASMAQKIQDSLGPAALSVEHIGSTSVSGLAAKPVIDMLVVVADIDDEEAYLVPLESIGLRLRVREYGHRMLRTAGLDFHVHVLSPETAEQVDYLDLRDWLRVSAADRALYESTKRTLAANTWRDMNHYADAKSAVIQQILTHARNWRAGQPTS</sequence>
<dbReference type="PANTHER" id="PTHR34822">
    <property type="entry name" value="GRPB DOMAIN PROTEIN (AFU_ORTHOLOGUE AFUA_1G01530)"/>
    <property type="match status" value="1"/>
</dbReference>
<reference evidence="1" key="1">
    <citation type="submission" date="2022-03" db="EMBL/GenBank/DDBJ databases">
        <title>Cryobacterium sp. nov. strain ZS14-85, isolated from Antarctic soil.</title>
        <authorList>
            <person name="Li J."/>
            <person name="Niu G."/>
        </authorList>
    </citation>
    <scope>NUCLEOTIDE SEQUENCE</scope>
    <source>
        <strain evidence="1">ZS14-85</strain>
    </source>
</reference>
<dbReference type="Pfam" id="PF04229">
    <property type="entry name" value="GrpB"/>
    <property type="match status" value="1"/>
</dbReference>
<dbReference type="Gene3D" id="3.30.460.10">
    <property type="entry name" value="Beta Polymerase, domain 2"/>
    <property type="match status" value="1"/>
</dbReference>
<name>A0AA41UGK4_9MICO</name>
<dbReference type="SUPFAM" id="SSF81301">
    <property type="entry name" value="Nucleotidyltransferase"/>
    <property type="match status" value="1"/>
</dbReference>
<dbReference type="Proteomes" id="UP001165341">
    <property type="component" value="Unassembled WGS sequence"/>
</dbReference>
<protein>
    <submittedName>
        <fullName evidence="1">GrpB family protein</fullName>
    </submittedName>
</protein>
<evidence type="ECO:0000313" key="1">
    <source>
        <dbReference type="EMBL" id="MCI4659030.1"/>
    </source>
</evidence>
<comment type="caution">
    <text evidence="1">The sequence shown here is derived from an EMBL/GenBank/DDBJ whole genome shotgun (WGS) entry which is preliminary data.</text>
</comment>
<accession>A0AA41UGK4</accession>
<dbReference type="AlphaFoldDB" id="A0AA41UGK4"/>